<dbReference type="FunFam" id="3.90.850.10:FF:000002">
    <property type="entry name" value="2-hydroxyhepta-2,4-diene-1,7-dioate isomerase"/>
    <property type="match status" value="1"/>
</dbReference>
<protein>
    <recommendedName>
        <fullName evidence="3">Fumarylacetoacetase-like C-terminal domain-containing protein</fullName>
    </recommendedName>
</protein>
<proteinExistence type="inferred from homology"/>
<reference evidence="4 5" key="1">
    <citation type="journal article" date="2019" name="Mol. Biol. Evol.">
        <title>Blast fungal genomes show frequent chromosomal changes, gene gains and losses, and effector gene turnover.</title>
        <authorList>
            <person name="Gomez Luciano L.B."/>
            <person name="Jason Tsai I."/>
            <person name="Chuma I."/>
            <person name="Tosa Y."/>
            <person name="Chen Y.H."/>
            <person name="Li J.Y."/>
            <person name="Li M.Y."/>
            <person name="Jade Lu M.Y."/>
            <person name="Nakayashiki H."/>
            <person name="Li W.H."/>
        </authorList>
    </citation>
    <scope>NUCLEOTIDE SEQUENCE [LARGE SCALE GENOMIC DNA]</scope>
    <source>
        <strain evidence="4 5">NI907</strain>
    </source>
</reference>
<comment type="similarity">
    <text evidence="1">Belongs to the FAH family.</text>
</comment>
<dbReference type="PANTHER" id="PTHR11820">
    <property type="entry name" value="ACYLPYRUVASE"/>
    <property type="match status" value="1"/>
</dbReference>
<dbReference type="PANTHER" id="PTHR11820:SF100">
    <property type="entry name" value="FUMARYLACETOACETATE HYDROLASE FAMILY PROTEIN (AFU_ORTHOLOGUE AFUA_4G01490)"/>
    <property type="match status" value="1"/>
</dbReference>
<dbReference type="GeneID" id="41966164"/>
<dbReference type="RefSeq" id="XP_030976961.1">
    <property type="nucleotide sequence ID" value="XM_031131259.1"/>
</dbReference>
<dbReference type="GO" id="GO:0006107">
    <property type="term" value="P:oxaloacetate metabolic process"/>
    <property type="evidence" value="ECO:0007669"/>
    <property type="project" value="UniProtKB-ARBA"/>
</dbReference>
<dbReference type="InterPro" id="IPR011234">
    <property type="entry name" value="Fumarylacetoacetase-like_C"/>
</dbReference>
<evidence type="ECO:0000256" key="2">
    <source>
        <dbReference type="ARBA" id="ARBA00022723"/>
    </source>
</evidence>
<sequence>MTIWSLLTKITTTSHNITRSLFTQTFSGLYLNPSKYSESRPKNAFTLILSQMTWQRIIRFVGQDGQEHFGEPIIESAGELVTKLEAGTLTASELTGSDLFEAAPTGQVLQVKTLLGPLRSSDVPIVRCIGLNYIKHIQEGGRKPPPYPSVFIKPSETITSHDSDIPIPKVVHKTADQLDYEAELCIVIGKTCKDVPASSALDYIAGYTAGNDVSARSWQRDPALAGGVPQWCFSKGFDRWCPVGPMIVSPKVLDNAHGLSIKTWVNGELRQDSDTGDLLFGVPEIVAFVSQGTTLPKGTVIMTGTPAGVAMGMKPEPKWLKNGDVVYVEIGGIGRLWNKMVYDGIRQ</sequence>
<dbReference type="Gene3D" id="3.90.850.10">
    <property type="entry name" value="Fumarylacetoacetase-like, C-terminal domain"/>
    <property type="match status" value="1"/>
</dbReference>
<accession>A0A6P8APW8</accession>
<gene>
    <name evidence="5" type="ORF">PgNI_11289</name>
</gene>
<dbReference type="InterPro" id="IPR036663">
    <property type="entry name" value="Fumarylacetoacetase_C_sf"/>
</dbReference>
<keyword evidence="2" id="KW-0479">Metal-binding</keyword>
<dbReference type="GO" id="GO:0050163">
    <property type="term" value="F:oxaloacetate tautomerase activity"/>
    <property type="evidence" value="ECO:0007669"/>
    <property type="project" value="UniProtKB-ARBA"/>
</dbReference>
<feature type="domain" description="Fumarylacetoacetase-like C-terminal" evidence="3">
    <location>
        <begin position="126"/>
        <end position="340"/>
    </location>
</feature>
<dbReference type="AlphaFoldDB" id="A0A6P8APW8"/>
<reference evidence="5" key="2">
    <citation type="submission" date="2019-10" db="EMBL/GenBank/DDBJ databases">
        <authorList>
            <consortium name="NCBI Genome Project"/>
        </authorList>
    </citation>
    <scope>NUCLEOTIDE SEQUENCE</scope>
    <source>
        <strain evidence="5">NI907</strain>
    </source>
</reference>
<dbReference type="Pfam" id="PF01557">
    <property type="entry name" value="FAA_hydrolase"/>
    <property type="match status" value="1"/>
</dbReference>
<evidence type="ECO:0000259" key="3">
    <source>
        <dbReference type="Pfam" id="PF01557"/>
    </source>
</evidence>
<evidence type="ECO:0000256" key="1">
    <source>
        <dbReference type="ARBA" id="ARBA00010211"/>
    </source>
</evidence>
<organism evidence="4 5">
    <name type="scientific">Pyricularia grisea</name>
    <name type="common">Crabgrass-specific blast fungus</name>
    <name type="synonym">Magnaporthe grisea</name>
    <dbReference type="NCBI Taxonomy" id="148305"/>
    <lineage>
        <taxon>Eukaryota</taxon>
        <taxon>Fungi</taxon>
        <taxon>Dikarya</taxon>
        <taxon>Ascomycota</taxon>
        <taxon>Pezizomycotina</taxon>
        <taxon>Sordariomycetes</taxon>
        <taxon>Sordariomycetidae</taxon>
        <taxon>Magnaporthales</taxon>
        <taxon>Pyriculariaceae</taxon>
        <taxon>Pyricularia</taxon>
    </lineage>
</organism>
<dbReference type="Proteomes" id="UP000515153">
    <property type="component" value="Chromosome VI"/>
</dbReference>
<dbReference type="SUPFAM" id="SSF56529">
    <property type="entry name" value="FAH"/>
    <property type="match status" value="1"/>
</dbReference>
<reference evidence="5" key="3">
    <citation type="submission" date="2025-08" db="UniProtKB">
        <authorList>
            <consortium name="RefSeq"/>
        </authorList>
    </citation>
    <scope>IDENTIFICATION</scope>
    <source>
        <strain evidence="5">NI907</strain>
    </source>
</reference>
<keyword evidence="4" id="KW-1185">Reference proteome</keyword>
<dbReference type="KEGG" id="pgri:PgNI_11289"/>
<dbReference type="GO" id="GO:0046872">
    <property type="term" value="F:metal ion binding"/>
    <property type="evidence" value="ECO:0007669"/>
    <property type="project" value="UniProtKB-KW"/>
</dbReference>
<name>A0A6P8APW8_PYRGI</name>
<evidence type="ECO:0000313" key="4">
    <source>
        <dbReference type="Proteomes" id="UP000515153"/>
    </source>
</evidence>
<evidence type="ECO:0000313" key="5">
    <source>
        <dbReference type="RefSeq" id="XP_030976961.1"/>
    </source>
</evidence>